<evidence type="ECO:0000313" key="3">
    <source>
        <dbReference type="EMBL" id="AJF67982.1"/>
    </source>
</evidence>
<dbReference type="Proteomes" id="UP000031774">
    <property type="component" value="Chromosome"/>
</dbReference>
<feature type="region of interest" description="Disordered" evidence="1">
    <location>
        <begin position="1"/>
        <end position="38"/>
    </location>
</feature>
<dbReference type="HOGENOM" id="CLU_1905669_0_0_11"/>
<dbReference type="KEGG" id="svt:SVTN_30085"/>
<sequence length="133" mass="14639">MLHAAATYPYSPEVSVHPQSPPRSHYSDGSSPRHRESLRDAIRSTQRSFFLVNAVPFGISTLGSFTDIPGTSLHGRFTLGILFAILQVVLFIGAAWRYETCATRLCDPVENSLRLGMDQSETPVASPAHGPWR</sequence>
<evidence type="ECO:0008006" key="5">
    <source>
        <dbReference type="Google" id="ProtNLM"/>
    </source>
</evidence>
<feature type="transmembrane region" description="Helical" evidence="2">
    <location>
        <begin position="77"/>
        <end position="96"/>
    </location>
</feature>
<keyword evidence="2" id="KW-1133">Transmembrane helix</keyword>
<reference evidence="3 4" key="1">
    <citation type="submission" date="2014-12" db="EMBL/GenBank/DDBJ databases">
        <title>Complete genome sequence of Streptomyces vietnamensis strain GIMV4.0001, a genetic manipulable producer of the benzoisochromanequinone antibiotic granaticin.</title>
        <authorList>
            <person name="Deng M.R."/>
            <person name="Guo J."/>
            <person name="Ma L.Y."/>
            <person name="Feng G.D."/>
            <person name="Mo C.Y."/>
            <person name="Zhu H.H."/>
        </authorList>
    </citation>
    <scope>NUCLEOTIDE SEQUENCE [LARGE SCALE GENOMIC DNA]</scope>
    <source>
        <strain evidence="4">GIMV4.0001</strain>
    </source>
</reference>
<keyword evidence="2" id="KW-0812">Transmembrane</keyword>
<feature type="transmembrane region" description="Helical" evidence="2">
    <location>
        <begin position="48"/>
        <end position="65"/>
    </location>
</feature>
<dbReference type="EMBL" id="CP010407">
    <property type="protein sequence ID" value="AJF67982.1"/>
    <property type="molecule type" value="Genomic_DNA"/>
</dbReference>
<organism evidence="3 4">
    <name type="scientific">Streptomyces vietnamensis</name>
    <dbReference type="NCBI Taxonomy" id="362257"/>
    <lineage>
        <taxon>Bacteria</taxon>
        <taxon>Bacillati</taxon>
        <taxon>Actinomycetota</taxon>
        <taxon>Actinomycetes</taxon>
        <taxon>Kitasatosporales</taxon>
        <taxon>Streptomycetaceae</taxon>
        <taxon>Streptomyces</taxon>
    </lineage>
</organism>
<accession>A0A0B5IBY2</accession>
<keyword evidence="4" id="KW-1185">Reference proteome</keyword>
<evidence type="ECO:0000313" key="4">
    <source>
        <dbReference type="Proteomes" id="UP000031774"/>
    </source>
</evidence>
<dbReference type="AlphaFoldDB" id="A0A0B5IBY2"/>
<proteinExistence type="predicted"/>
<protein>
    <recommendedName>
        <fullName evidence="5">DUF485 domain-containing protein</fullName>
    </recommendedName>
</protein>
<keyword evidence="2" id="KW-0472">Membrane</keyword>
<name>A0A0B5IBY2_9ACTN</name>
<evidence type="ECO:0000256" key="2">
    <source>
        <dbReference type="SAM" id="Phobius"/>
    </source>
</evidence>
<evidence type="ECO:0000256" key="1">
    <source>
        <dbReference type="SAM" id="MobiDB-lite"/>
    </source>
</evidence>
<gene>
    <name evidence="3" type="ORF">SVTN_30085</name>
</gene>